<evidence type="ECO:0008006" key="3">
    <source>
        <dbReference type="Google" id="ProtNLM"/>
    </source>
</evidence>
<evidence type="ECO:0000313" key="2">
    <source>
        <dbReference type="Proteomes" id="UP000217250"/>
    </source>
</evidence>
<dbReference type="EMBL" id="CP022386">
    <property type="protein sequence ID" value="ATA87086.1"/>
    <property type="molecule type" value="Genomic_DNA"/>
</dbReference>
<gene>
    <name evidence="1" type="ORF">CGC50_07900</name>
</gene>
<dbReference type="Proteomes" id="UP000217250">
    <property type="component" value="Chromosome"/>
</dbReference>
<accession>A0A250FSW4</accession>
<dbReference type="KEGG" id="cgh:CGC50_07900"/>
<protein>
    <recommendedName>
        <fullName evidence="3">DUF2695 domain-containing protein</fullName>
    </recommendedName>
</protein>
<organism evidence="1 2">
    <name type="scientific">Capnocytophaga gingivalis</name>
    <dbReference type="NCBI Taxonomy" id="1017"/>
    <lineage>
        <taxon>Bacteria</taxon>
        <taxon>Pseudomonadati</taxon>
        <taxon>Bacteroidota</taxon>
        <taxon>Flavobacteriia</taxon>
        <taxon>Flavobacteriales</taxon>
        <taxon>Flavobacteriaceae</taxon>
        <taxon>Capnocytophaga</taxon>
    </lineage>
</organism>
<reference evidence="2" key="1">
    <citation type="submission" date="2017-06" db="EMBL/GenBank/DDBJ databases">
        <title>Capnocytophaga spp. assemblies.</title>
        <authorList>
            <person name="Gulvik C.A."/>
        </authorList>
    </citation>
    <scope>NUCLEOTIDE SEQUENCE [LARGE SCALE GENOMIC DNA]</scope>
    <source>
        <strain evidence="2">H1496</strain>
    </source>
</reference>
<dbReference type="Pfam" id="PF10905">
    <property type="entry name" value="DUF2695"/>
    <property type="match status" value="1"/>
</dbReference>
<name>A0A250FSW4_9FLAO</name>
<dbReference type="AlphaFoldDB" id="A0A250FSW4"/>
<proteinExistence type="predicted"/>
<dbReference type="OrthoDB" id="95751at2"/>
<dbReference type="InterPro" id="IPR024248">
    <property type="entry name" value="DUF2695"/>
</dbReference>
<sequence length="260" mass="30339">MKIAEKKKCKEARKALAQKELNDFRASLPMEEKYFSELFHYLEKTLQKTPCDHSLRGTTHFLVEKKVSDPEKVITWLASHGGYCDCEVLYNVEEQFDYLEDTSYKAPLELNTIEKNILEKKKKINELPLEFDFPFSSVPAPWKLSQKEVQGKPEYLLQLGKGFNACIVMLKLDFPKGKLLEEGYFLSQWKTFTGMKSPKQLEQEILEVGAYQYIIVKSKEYTPVIIFVLSKENKRGYLVVQTALTRYKNDLKEIERLLRG</sequence>
<dbReference type="GeneID" id="84808476"/>
<evidence type="ECO:0000313" key="1">
    <source>
        <dbReference type="EMBL" id="ATA87086.1"/>
    </source>
</evidence>
<dbReference type="RefSeq" id="WP_095910384.1">
    <property type="nucleotide sequence ID" value="NZ_CP022386.1"/>
</dbReference>